<accession>A0A1W5DBR4</accession>
<evidence type="ECO:0000256" key="6">
    <source>
        <dbReference type="ARBA" id="ARBA00023140"/>
    </source>
</evidence>
<keyword evidence="5 7" id="KW-0560">Oxidoreductase</keyword>
<dbReference type="PANTHER" id="PTHR42874">
    <property type="entry name" value="URICASE"/>
    <property type="match status" value="1"/>
</dbReference>
<dbReference type="InterPro" id="IPR002042">
    <property type="entry name" value="Uricase"/>
</dbReference>
<organism evidence="11 12">
    <name type="scientific">Lasallia pustulata</name>
    <dbReference type="NCBI Taxonomy" id="136370"/>
    <lineage>
        <taxon>Eukaryota</taxon>
        <taxon>Fungi</taxon>
        <taxon>Dikarya</taxon>
        <taxon>Ascomycota</taxon>
        <taxon>Pezizomycotina</taxon>
        <taxon>Lecanoromycetes</taxon>
        <taxon>OSLEUM clade</taxon>
        <taxon>Umbilicariomycetidae</taxon>
        <taxon>Umbilicariales</taxon>
        <taxon>Umbilicariaceae</taxon>
        <taxon>Lasallia</taxon>
    </lineage>
</organism>
<evidence type="ECO:0000256" key="9">
    <source>
        <dbReference type="PIRSR" id="PIRSR000241-2"/>
    </source>
</evidence>
<dbReference type="UniPathway" id="UPA00394">
    <property type="reaction ID" value="UER00650"/>
</dbReference>
<evidence type="ECO:0000256" key="2">
    <source>
        <dbReference type="ARBA" id="ARBA00004831"/>
    </source>
</evidence>
<dbReference type="Pfam" id="PF01014">
    <property type="entry name" value="Uricase"/>
    <property type="match status" value="2"/>
</dbReference>
<feature type="binding site" evidence="9">
    <location>
        <position position="59"/>
    </location>
    <ligand>
        <name>urate</name>
        <dbReference type="ChEBI" id="CHEBI:17775"/>
    </ligand>
</feature>
<feature type="binding site" evidence="9">
    <location>
        <position position="160"/>
    </location>
    <ligand>
        <name>urate</name>
        <dbReference type="ChEBI" id="CHEBI:17775"/>
    </ligand>
</feature>
<dbReference type="SUPFAM" id="SSF55620">
    <property type="entry name" value="Tetrahydrobiopterin biosynthesis enzymes-like"/>
    <property type="match status" value="2"/>
</dbReference>
<comment type="pathway">
    <text evidence="2 7">Purine metabolism; urate degradation; (S)-allantoin from urate: step 1/3.</text>
</comment>
<evidence type="ECO:0000313" key="11">
    <source>
        <dbReference type="EMBL" id="SLM40577.1"/>
    </source>
</evidence>
<dbReference type="GO" id="GO:0006145">
    <property type="term" value="P:purine nucleobase catabolic process"/>
    <property type="evidence" value="ECO:0007669"/>
    <property type="project" value="TreeGrafter"/>
</dbReference>
<comment type="catalytic activity">
    <reaction evidence="7 10">
        <text>urate + O2 + H2O = 5-hydroxyisourate + H2O2</text>
        <dbReference type="Rhea" id="RHEA:21368"/>
        <dbReference type="ChEBI" id="CHEBI:15377"/>
        <dbReference type="ChEBI" id="CHEBI:15379"/>
        <dbReference type="ChEBI" id="CHEBI:16240"/>
        <dbReference type="ChEBI" id="CHEBI:17775"/>
        <dbReference type="ChEBI" id="CHEBI:18072"/>
        <dbReference type="EC" id="1.7.3.3"/>
    </reaction>
</comment>
<dbReference type="PANTHER" id="PTHR42874:SF1">
    <property type="entry name" value="URICASE"/>
    <property type="match status" value="1"/>
</dbReference>
<dbReference type="EC" id="1.7.3.3" evidence="7 10"/>
<keyword evidence="12" id="KW-1185">Reference proteome</keyword>
<feature type="binding site" evidence="9">
    <location>
        <position position="229"/>
    </location>
    <ligand>
        <name>urate</name>
        <dbReference type="ChEBI" id="CHEBI:17775"/>
    </ligand>
</feature>
<reference evidence="12" key="1">
    <citation type="submission" date="2017-03" db="EMBL/GenBank/DDBJ databases">
        <authorList>
            <person name="Sharma R."/>
            <person name="Thines M."/>
        </authorList>
    </citation>
    <scope>NUCLEOTIDE SEQUENCE [LARGE SCALE GENOMIC DNA]</scope>
</reference>
<proteinExistence type="inferred from homology"/>
<dbReference type="AlphaFoldDB" id="A0A1W5DBR4"/>
<dbReference type="GO" id="GO:0005777">
    <property type="term" value="C:peroxisome"/>
    <property type="evidence" value="ECO:0007669"/>
    <property type="project" value="UniProtKB-SubCell"/>
</dbReference>
<evidence type="ECO:0000313" key="12">
    <source>
        <dbReference type="Proteomes" id="UP000192927"/>
    </source>
</evidence>
<comment type="subcellular location">
    <subcellularLocation>
        <location evidence="1 7">Peroxisome</location>
    </subcellularLocation>
</comment>
<comment type="function">
    <text evidence="7 10">Catalyzes the oxidation of uric acid to 5-hydroxyisourate, which is further processed to form (S)-allantoin.</text>
</comment>
<comment type="similarity">
    <text evidence="3 7 10">Belongs to the uricase family.</text>
</comment>
<dbReference type="EMBL" id="FWEW01003734">
    <property type="protein sequence ID" value="SLM40577.1"/>
    <property type="molecule type" value="Genomic_DNA"/>
</dbReference>
<feature type="active site" description="Charge relay system" evidence="8">
    <location>
        <position position="257"/>
    </location>
</feature>
<evidence type="ECO:0000256" key="1">
    <source>
        <dbReference type="ARBA" id="ARBA00004275"/>
    </source>
</evidence>
<evidence type="ECO:0000256" key="7">
    <source>
        <dbReference type="PIRNR" id="PIRNR000241"/>
    </source>
</evidence>
<feature type="binding site" evidence="9">
    <location>
        <position position="228"/>
    </location>
    <ligand>
        <name>urate</name>
        <dbReference type="ChEBI" id="CHEBI:17775"/>
    </ligand>
</feature>
<dbReference type="GO" id="GO:0019628">
    <property type="term" value="P:urate catabolic process"/>
    <property type="evidence" value="ECO:0007669"/>
    <property type="project" value="UniProtKB-UniPathway"/>
</dbReference>
<feature type="binding site" evidence="9">
    <location>
        <position position="255"/>
    </location>
    <ligand>
        <name>urate</name>
        <dbReference type="ChEBI" id="CHEBI:17775"/>
    </ligand>
</feature>
<dbReference type="Proteomes" id="UP000192927">
    <property type="component" value="Unassembled WGS sequence"/>
</dbReference>
<dbReference type="PIRSF" id="PIRSF000241">
    <property type="entry name" value="Urate_oxidase"/>
    <property type="match status" value="1"/>
</dbReference>
<feature type="active site" description="Charge relay system" evidence="8">
    <location>
        <position position="11"/>
    </location>
</feature>
<protein>
    <recommendedName>
        <fullName evidence="7 10">Uricase</fullName>
        <ecNumber evidence="7 10">1.7.3.3</ecNumber>
    </recommendedName>
    <alternativeName>
        <fullName evidence="7">Urate oxidase</fullName>
    </alternativeName>
</protein>
<feature type="binding site" evidence="9">
    <location>
        <position position="177"/>
    </location>
    <ligand>
        <name>urate</name>
        <dbReference type="ChEBI" id="CHEBI:17775"/>
    </ligand>
</feature>
<dbReference type="InterPro" id="IPR019842">
    <property type="entry name" value="Uricase_CS"/>
</dbReference>
<feature type="active site" description="Charge relay system" evidence="8">
    <location>
        <position position="58"/>
    </location>
</feature>
<evidence type="ECO:0000256" key="8">
    <source>
        <dbReference type="PIRSR" id="PIRSR000241-1"/>
    </source>
</evidence>
<dbReference type="FunFam" id="3.10.270.10:FF:000001">
    <property type="entry name" value="Uricase"/>
    <property type="match status" value="1"/>
</dbReference>
<evidence type="ECO:0000256" key="5">
    <source>
        <dbReference type="ARBA" id="ARBA00023002"/>
    </source>
</evidence>
<sequence length="302" mass="33640">MPQLTSARYGKDNIRVYKVHRDQATSVQTVVEMTVCVLLEGEIDTSYTQADNSVIVATDTMKNTVYILSKQHPVTPPELFASIVSTHFITTYKHIHAAHVKVVTHRWTRMTVDGKPHPHSFFRDGAETRNVEAVAREGQGISIRSAIAGLLVLKSTGSAFHDFVRDEYTSLPDVYDRILSTEVDCGWTWNTFDGLDHVKSTVPKFDEAWNNARTITIKTFATDSSASVQNTMYKMCDQILAAVPAVAAVDYSLPNKHYFEIDLSWHKGLKNTGKDAEVYAPQSNPNGLIQCTVTRQGSSSKL</sequence>
<evidence type="ECO:0000256" key="4">
    <source>
        <dbReference type="ARBA" id="ARBA00022631"/>
    </source>
</evidence>
<dbReference type="GO" id="GO:0004846">
    <property type="term" value="F:urate oxidase activity"/>
    <property type="evidence" value="ECO:0007669"/>
    <property type="project" value="UniProtKB-EC"/>
</dbReference>
<dbReference type="PRINTS" id="PR00093">
    <property type="entry name" value="URICASE"/>
</dbReference>
<keyword evidence="6 7" id="KW-0576">Peroxisome</keyword>
<keyword evidence="4 7" id="KW-0659">Purine metabolism</keyword>
<dbReference type="NCBIfam" id="TIGR03383">
    <property type="entry name" value="urate_oxi"/>
    <property type="match status" value="1"/>
</dbReference>
<evidence type="ECO:0000256" key="10">
    <source>
        <dbReference type="RuleBase" id="RU004455"/>
    </source>
</evidence>
<dbReference type="Gene3D" id="3.10.270.10">
    <property type="entry name" value="Urate Oxidase"/>
    <property type="match status" value="1"/>
</dbReference>
<dbReference type="PROSITE" id="PS00366">
    <property type="entry name" value="URICASE"/>
    <property type="match status" value="1"/>
</dbReference>
<evidence type="ECO:0000256" key="3">
    <source>
        <dbReference type="ARBA" id="ARBA00009760"/>
    </source>
</evidence>
<name>A0A1W5DBR4_9LECA</name>
<feature type="binding site" evidence="9">
    <location>
        <position position="58"/>
    </location>
    <ligand>
        <name>urate</name>
        <dbReference type="ChEBI" id="CHEBI:17775"/>
    </ligand>
</feature>